<dbReference type="GO" id="GO:0000166">
    <property type="term" value="F:nucleotide binding"/>
    <property type="evidence" value="ECO:0007669"/>
    <property type="project" value="UniProtKB-KW"/>
</dbReference>
<keyword evidence="1" id="KW-0597">Phosphoprotein</keyword>
<keyword evidence="5" id="KW-0378">Hydrolase</keyword>
<reference evidence="7" key="1">
    <citation type="submission" date="2016-10" db="EMBL/GenBank/DDBJ databases">
        <authorList>
            <person name="Varghese N."/>
            <person name="Submissions S."/>
        </authorList>
    </citation>
    <scope>NUCLEOTIDE SEQUENCE [LARGE SCALE GENOMIC DNA]</scope>
    <source>
        <strain evidence="7">DSM 16089</strain>
    </source>
</reference>
<gene>
    <name evidence="6" type="ORF">SAMN04489807_2766</name>
</gene>
<dbReference type="GO" id="GO:0110001">
    <property type="term" value="C:toxin-antitoxin complex"/>
    <property type="evidence" value="ECO:0007669"/>
    <property type="project" value="InterPro"/>
</dbReference>
<keyword evidence="7" id="KW-1185">Reference proteome</keyword>
<proteinExistence type="predicted"/>
<evidence type="ECO:0000256" key="2">
    <source>
        <dbReference type="ARBA" id="ARBA00022649"/>
    </source>
</evidence>
<dbReference type="PANTHER" id="PTHR34139">
    <property type="entry name" value="UPF0331 PROTEIN MJ0127"/>
    <property type="match status" value="1"/>
</dbReference>
<keyword evidence="4" id="KW-0547">Nucleotide-binding</keyword>
<protein>
    <submittedName>
        <fullName evidence="6">Uncharacterized conserved protein, contains HEPN domain</fullName>
    </submittedName>
</protein>
<evidence type="ECO:0000256" key="1">
    <source>
        <dbReference type="ARBA" id="ARBA00022553"/>
    </source>
</evidence>
<organism evidence="6 7">
    <name type="scientific">Microbacterium hydrocarbonoxydans</name>
    <dbReference type="NCBI Taxonomy" id="273678"/>
    <lineage>
        <taxon>Bacteria</taxon>
        <taxon>Bacillati</taxon>
        <taxon>Actinomycetota</taxon>
        <taxon>Actinomycetes</taxon>
        <taxon>Micrococcales</taxon>
        <taxon>Microbacteriaceae</taxon>
        <taxon>Microbacterium</taxon>
    </lineage>
</organism>
<dbReference type="GO" id="GO:0016787">
    <property type="term" value="F:hydrolase activity"/>
    <property type="evidence" value="ECO:0007669"/>
    <property type="project" value="UniProtKB-KW"/>
</dbReference>
<dbReference type="AlphaFoldDB" id="A0A1H4PED3"/>
<evidence type="ECO:0000256" key="3">
    <source>
        <dbReference type="ARBA" id="ARBA00022722"/>
    </source>
</evidence>
<dbReference type="InterPro" id="IPR051813">
    <property type="entry name" value="HepT_RNase_toxin"/>
</dbReference>
<evidence type="ECO:0000313" key="7">
    <source>
        <dbReference type="Proteomes" id="UP000183750"/>
    </source>
</evidence>
<dbReference type="EMBL" id="FNSQ01000005">
    <property type="protein sequence ID" value="SEC05796.1"/>
    <property type="molecule type" value="Genomic_DNA"/>
</dbReference>
<sequence>MSRRLSERLRDIVRACEAIARYEQRVDSDDEIVFDAIRARLIEIGEAVKDLGEAAVATEPEIPWTEIAGMRDYLAHRYFDSTHAIVMTTARSDVPLLASAARRMLAREATPPPKL</sequence>
<evidence type="ECO:0000256" key="4">
    <source>
        <dbReference type="ARBA" id="ARBA00022741"/>
    </source>
</evidence>
<dbReference type="OrthoDB" id="159782at2"/>
<dbReference type="RefSeq" id="WP_060927772.1">
    <property type="nucleotide sequence ID" value="NZ_FNSQ01000005.1"/>
</dbReference>
<dbReference type="PANTHER" id="PTHR34139:SF1">
    <property type="entry name" value="RNASE MJ1380-RELATED"/>
    <property type="match status" value="1"/>
</dbReference>
<keyword evidence="2" id="KW-1277">Toxin-antitoxin system</keyword>
<dbReference type="GO" id="GO:0004540">
    <property type="term" value="F:RNA nuclease activity"/>
    <property type="evidence" value="ECO:0007669"/>
    <property type="project" value="InterPro"/>
</dbReference>
<name>A0A1H4PED3_9MICO</name>
<evidence type="ECO:0000256" key="5">
    <source>
        <dbReference type="ARBA" id="ARBA00022801"/>
    </source>
</evidence>
<evidence type="ECO:0000313" key="6">
    <source>
        <dbReference type="EMBL" id="SEC05796.1"/>
    </source>
</evidence>
<dbReference type="Pfam" id="PF01934">
    <property type="entry name" value="HepT-like"/>
    <property type="match status" value="1"/>
</dbReference>
<keyword evidence="3" id="KW-0540">Nuclease</keyword>
<dbReference type="Proteomes" id="UP000183750">
    <property type="component" value="Unassembled WGS sequence"/>
</dbReference>
<dbReference type="InterPro" id="IPR008201">
    <property type="entry name" value="HepT-like"/>
</dbReference>
<accession>A0A1H4PED3</accession>